<proteinExistence type="predicted"/>
<gene>
    <name evidence="1" type="ORF">Tci_640203</name>
</gene>
<feature type="non-terminal residue" evidence="1">
    <location>
        <position position="1"/>
    </location>
</feature>
<dbReference type="AlphaFoldDB" id="A0A699JZS2"/>
<accession>A0A699JZS2</accession>
<reference evidence="1" key="1">
    <citation type="journal article" date="2019" name="Sci. Rep.">
        <title>Draft genome of Tanacetum cinerariifolium, the natural source of mosquito coil.</title>
        <authorList>
            <person name="Yamashiro T."/>
            <person name="Shiraishi A."/>
            <person name="Satake H."/>
            <person name="Nakayama K."/>
        </authorList>
    </citation>
    <scope>NUCLEOTIDE SEQUENCE</scope>
</reference>
<name>A0A699JZS2_TANCI</name>
<protein>
    <submittedName>
        <fullName evidence="1">Uncharacterized protein</fullName>
    </submittedName>
</protein>
<dbReference type="EMBL" id="BKCJ010468048">
    <property type="protein sequence ID" value="GFA68231.1"/>
    <property type="molecule type" value="Genomic_DNA"/>
</dbReference>
<sequence>LLPTCLRQMMSTLGKESLWLPDISIMKKYDYDHLEEIEARREDRKLYKFREGNKDGISAKEEMKRFRQTKGSGYDLRFRQAALREQVDVKFKEDRKESLWLPDISIMKKYDYDHLEEIEARREDRKLYKFREGNKDGISAKEEMKQFRQTKGSGYDLRFRQAALREQVDVKFKEDRW</sequence>
<evidence type="ECO:0000313" key="1">
    <source>
        <dbReference type="EMBL" id="GFA68231.1"/>
    </source>
</evidence>
<organism evidence="1">
    <name type="scientific">Tanacetum cinerariifolium</name>
    <name type="common">Dalmatian daisy</name>
    <name type="synonym">Chrysanthemum cinerariifolium</name>
    <dbReference type="NCBI Taxonomy" id="118510"/>
    <lineage>
        <taxon>Eukaryota</taxon>
        <taxon>Viridiplantae</taxon>
        <taxon>Streptophyta</taxon>
        <taxon>Embryophyta</taxon>
        <taxon>Tracheophyta</taxon>
        <taxon>Spermatophyta</taxon>
        <taxon>Magnoliopsida</taxon>
        <taxon>eudicotyledons</taxon>
        <taxon>Gunneridae</taxon>
        <taxon>Pentapetalae</taxon>
        <taxon>asterids</taxon>
        <taxon>campanulids</taxon>
        <taxon>Asterales</taxon>
        <taxon>Asteraceae</taxon>
        <taxon>Asteroideae</taxon>
        <taxon>Anthemideae</taxon>
        <taxon>Anthemidinae</taxon>
        <taxon>Tanacetum</taxon>
    </lineage>
</organism>
<comment type="caution">
    <text evidence="1">The sequence shown here is derived from an EMBL/GenBank/DDBJ whole genome shotgun (WGS) entry which is preliminary data.</text>
</comment>